<dbReference type="STRING" id="29542.A6070_04905"/>
<dbReference type="RefSeq" id="WP_072287309.1">
    <property type="nucleotide sequence ID" value="NZ_CP015455.1"/>
</dbReference>
<reference evidence="12 13" key="1">
    <citation type="journal article" date="2017" name="Genome Announc.">
        <title>Complete Genome Sequences of Two Acetylene-Fermenting Pelobacter acetylenicus Strains.</title>
        <authorList>
            <person name="Sutton J.M."/>
            <person name="Baesman S.M."/>
            <person name="Fierst J.L."/>
            <person name="Poret-Peterson A.T."/>
            <person name="Oremland R.S."/>
            <person name="Dunlap D.S."/>
            <person name="Akob D.M."/>
        </authorList>
    </citation>
    <scope>NUCLEOTIDE SEQUENCE [LARGE SCALE GENOMIC DNA]</scope>
    <source>
        <strain evidence="12 13">DSM 3247</strain>
    </source>
</reference>
<comment type="similarity">
    <text evidence="3 10">Belongs to the FKBP-type PPIase family.</text>
</comment>
<evidence type="ECO:0000256" key="7">
    <source>
        <dbReference type="ARBA" id="ARBA00023235"/>
    </source>
</evidence>
<evidence type="ECO:0000256" key="2">
    <source>
        <dbReference type="ARBA" id="ARBA00004496"/>
    </source>
</evidence>
<dbReference type="GO" id="GO:0003755">
    <property type="term" value="F:peptidyl-prolyl cis-trans isomerase activity"/>
    <property type="evidence" value="ECO:0007669"/>
    <property type="project" value="UniProtKB-UniRule"/>
</dbReference>
<keyword evidence="4" id="KW-0963">Cytoplasm</keyword>
<evidence type="ECO:0000256" key="8">
    <source>
        <dbReference type="ARBA" id="ARBA00037071"/>
    </source>
</evidence>
<evidence type="ECO:0000256" key="1">
    <source>
        <dbReference type="ARBA" id="ARBA00000971"/>
    </source>
</evidence>
<gene>
    <name evidence="12" type="ORF">A7E75_10895</name>
</gene>
<dbReference type="PANTHER" id="PTHR47861">
    <property type="entry name" value="FKBP-TYPE PEPTIDYL-PROLYL CIS-TRANS ISOMERASE SLYD"/>
    <property type="match status" value="1"/>
</dbReference>
<dbReference type="GO" id="GO:0042026">
    <property type="term" value="P:protein refolding"/>
    <property type="evidence" value="ECO:0007669"/>
    <property type="project" value="UniProtKB-ARBA"/>
</dbReference>
<dbReference type="PANTHER" id="PTHR47861:SF3">
    <property type="entry name" value="FKBP-TYPE PEPTIDYL-PROLYL CIS-TRANS ISOMERASE SLYD"/>
    <property type="match status" value="1"/>
</dbReference>
<comment type="subcellular location">
    <subcellularLocation>
        <location evidence="2">Cytoplasm</location>
    </subcellularLocation>
</comment>
<name>A0A1L3GIF6_SYNAC</name>
<dbReference type="AlphaFoldDB" id="A0A1L3GIF6"/>
<dbReference type="KEGG" id="pace:A6070_04905"/>
<keyword evidence="7 9" id="KW-0413">Isomerase</keyword>
<organism evidence="12 13">
    <name type="scientific">Syntrophotalea acetylenica</name>
    <name type="common">Pelobacter acetylenicus</name>
    <dbReference type="NCBI Taxonomy" id="29542"/>
    <lineage>
        <taxon>Bacteria</taxon>
        <taxon>Pseudomonadati</taxon>
        <taxon>Thermodesulfobacteriota</taxon>
        <taxon>Desulfuromonadia</taxon>
        <taxon>Desulfuromonadales</taxon>
        <taxon>Syntrophotaleaceae</taxon>
        <taxon>Syntrophotalea</taxon>
    </lineage>
</organism>
<evidence type="ECO:0000256" key="9">
    <source>
        <dbReference type="PROSITE-ProRule" id="PRU00277"/>
    </source>
</evidence>
<dbReference type="SUPFAM" id="SSF54534">
    <property type="entry name" value="FKBP-like"/>
    <property type="match status" value="1"/>
</dbReference>
<comment type="function">
    <text evidence="8">Also involved in hydrogenase metallocenter assembly, probably by participating in the nickel insertion step. This function in hydrogenase biosynthesis requires chaperone activity and the presence of the metal-binding domain, but not PPIase activity.</text>
</comment>
<evidence type="ECO:0000259" key="11">
    <source>
        <dbReference type="PROSITE" id="PS50059"/>
    </source>
</evidence>
<accession>A0A1L3GIF6</accession>
<comment type="catalytic activity">
    <reaction evidence="1 9 10">
        <text>[protein]-peptidylproline (omega=180) = [protein]-peptidylproline (omega=0)</text>
        <dbReference type="Rhea" id="RHEA:16237"/>
        <dbReference type="Rhea" id="RHEA-COMP:10747"/>
        <dbReference type="Rhea" id="RHEA-COMP:10748"/>
        <dbReference type="ChEBI" id="CHEBI:83833"/>
        <dbReference type="ChEBI" id="CHEBI:83834"/>
        <dbReference type="EC" id="5.2.1.8"/>
    </reaction>
</comment>
<feature type="domain" description="PPIase FKBP-type" evidence="11">
    <location>
        <begin position="8"/>
        <end position="98"/>
    </location>
</feature>
<dbReference type="InterPro" id="IPR001179">
    <property type="entry name" value="PPIase_FKBP_dom"/>
</dbReference>
<keyword evidence="6" id="KW-0143">Chaperone</keyword>
<evidence type="ECO:0000256" key="3">
    <source>
        <dbReference type="ARBA" id="ARBA00006577"/>
    </source>
</evidence>
<sequence>MADPIKDGDVIRVRYTGRDQNGEVFDTTDGRGPFTYVVGSGAVMRGFDAAVLGLRAGERTRVILAPDQAYGARNEECVISIPRSSVPARLNIVPGMQLKLPLQGGKAMTATVTKITRELIRLDGNHPLAGKTLTFDIEIVATGLRPTELFAS</sequence>
<evidence type="ECO:0000256" key="5">
    <source>
        <dbReference type="ARBA" id="ARBA00023110"/>
    </source>
</evidence>
<dbReference type="Pfam" id="PF00254">
    <property type="entry name" value="FKBP_C"/>
    <property type="match status" value="1"/>
</dbReference>
<keyword evidence="13" id="KW-1185">Reference proteome</keyword>
<evidence type="ECO:0000313" key="12">
    <source>
        <dbReference type="EMBL" id="APG25468.1"/>
    </source>
</evidence>
<evidence type="ECO:0000256" key="6">
    <source>
        <dbReference type="ARBA" id="ARBA00023186"/>
    </source>
</evidence>
<evidence type="ECO:0000313" key="13">
    <source>
        <dbReference type="Proteomes" id="UP000182264"/>
    </source>
</evidence>
<proteinExistence type="inferred from homology"/>
<dbReference type="InterPro" id="IPR046357">
    <property type="entry name" value="PPIase_dom_sf"/>
</dbReference>
<dbReference type="Gene3D" id="3.10.50.40">
    <property type="match status" value="1"/>
</dbReference>
<dbReference type="GO" id="GO:0005737">
    <property type="term" value="C:cytoplasm"/>
    <property type="evidence" value="ECO:0007669"/>
    <property type="project" value="UniProtKB-SubCell"/>
</dbReference>
<dbReference type="OrthoDB" id="9808891at2"/>
<dbReference type="Proteomes" id="UP000182264">
    <property type="component" value="Chromosome"/>
</dbReference>
<protein>
    <recommendedName>
        <fullName evidence="10">Peptidyl-prolyl cis-trans isomerase</fullName>
        <ecNumber evidence="10">5.2.1.8</ecNumber>
    </recommendedName>
</protein>
<dbReference type="PROSITE" id="PS50059">
    <property type="entry name" value="FKBP_PPIASE"/>
    <property type="match status" value="1"/>
</dbReference>
<dbReference type="EC" id="5.2.1.8" evidence="10"/>
<evidence type="ECO:0000256" key="4">
    <source>
        <dbReference type="ARBA" id="ARBA00022490"/>
    </source>
</evidence>
<dbReference type="EMBL" id="CP015518">
    <property type="protein sequence ID" value="APG25468.1"/>
    <property type="molecule type" value="Genomic_DNA"/>
</dbReference>
<evidence type="ECO:0000256" key="10">
    <source>
        <dbReference type="RuleBase" id="RU003915"/>
    </source>
</evidence>
<keyword evidence="5 9" id="KW-0697">Rotamase</keyword>